<keyword evidence="2" id="KW-0812">Transmembrane</keyword>
<name>A0AAN6VUP5_9PEZI</name>
<evidence type="ECO:0000256" key="1">
    <source>
        <dbReference type="SAM" id="MobiDB-lite"/>
    </source>
</evidence>
<feature type="compositionally biased region" description="Polar residues" evidence="1">
    <location>
        <begin position="324"/>
        <end position="346"/>
    </location>
</feature>
<dbReference type="AlphaFoldDB" id="A0AAN6VUP5"/>
<proteinExistence type="predicted"/>
<dbReference type="PANTHER" id="PTHR16861:SF10">
    <property type="entry name" value="MID2 DOMAIN-CONTAINING PROTEIN"/>
    <property type="match status" value="1"/>
</dbReference>
<keyword evidence="2" id="KW-1133">Transmembrane helix</keyword>
<reference evidence="4" key="2">
    <citation type="submission" date="2023-05" db="EMBL/GenBank/DDBJ databases">
        <authorList>
            <consortium name="Lawrence Berkeley National Laboratory"/>
            <person name="Steindorff A."/>
            <person name="Hensen N."/>
            <person name="Bonometti L."/>
            <person name="Westerberg I."/>
            <person name="Brannstrom I.O."/>
            <person name="Guillou S."/>
            <person name="Cros-Aarteil S."/>
            <person name="Calhoun S."/>
            <person name="Haridas S."/>
            <person name="Kuo A."/>
            <person name="Mondo S."/>
            <person name="Pangilinan J."/>
            <person name="Riley R."/>
            <person name="Labutti K."/>
            <person name="Andreopoulos B."/>
            <person name="Lipzen A."/>
            <person name="Chen C."/>
            <person name="Yanf M."/>
            <person name="Daum C."/>
            <person name="Ng V."/>
            <person name="Clum A."/>
            <person name="Ohm R."/>
            <person name="Martin F."/>
            <person name="Silar P."/>
            <person name="Natvig D."/>
            <person name="Lalanne C."/>
            <person name="Gautier V."/>
            <person name="Ament-Velasquez S.L."/>
            <person name="Kruys A."/>
            <person name="Hutchinson M.I."/>
            <person name="Powell A.J."/>
            <person name="Barry K."/>
            <person name="Miller A.N."/>
            <person name="Grigoriev I.V."/>
            <person name="Debuchy R."/>
            <person name="Gladieux P."/>
            <person name="Thoren M.H."/>
            <person name="Johannesson H."/>
        </authorList>
    </citation>
    <scope>NUCLEOTIDE SEQUENCE</scope>
    <source>
        <strain evidence="4">CBS 538.74</strain>
    </source>
</reference>
<feature type="region of interest" description="Disordered" evidence="1">
    <location>
        <begin position="258"/>
        <end position="292"/>
    </location>
</feature>
<evidence type="ECO:0000313" key="4">
    <source>
        <dbReference type="EMBL" id="KAK4158163.1"/>
    </source>
</evidence>
<reference evidence="4" key="1">
    <citation type="journal article" date="2023" name="Mol. Phylogenet. Evol.">
        <title>Genome-scale phylogeny and comparative genomics of the fungal order Sordariales.</title>
        <authorList>
            <person name="Hensen N."/>
            <person name="Bonometti L."/>
            <person name="Westerberg I."/>
            <person name="Brannstrom I.O."/>
            <person name="Guillou S."/>
            <person name="Cros-Aarteil S."/>
            <person name="Calhoun S."/>
            <person name="Haridas S."/>
            <person name="Kuo A."/>
            <person name="Mondo S."/>
            <person name="Pangilinan J."/>
            <person name="Riley R."/>
            <person name="LaButti K."/>
            <person name="Andreopoulos B."/>
            <person name="Lipzen A."/>
            <person name="Chen C."/>
            <person name="Yan M."/>
            <person name="Daum C."/>
            <person name="Ng V."/>
            <person name="Clum A."/>
            <person name="Steindorff A."/>
            <person name="Ohm R.A."/>
            <person name="Martin F."/>
            <person name="Silar P."/>
            <person name="Natvig D.O."/>
            <person name="Lalanne C."/>
            <person name="Gautier V."/>
            <person name="Ament-Velasquez S.L."/>
            <person name="Kruys A."/>
            <person name="Hutchinson M.I."/>
            <person name="Powell A.J."/>
            <person name="Barry K."/>
            <person name="Miller A.N."/>
            <person name="Grigoriev I.V."/>
            <person name="Debuchy R."/>
            <person name="Gladieux P."/>
            <person name="Hiltunen Thoren M."/>
            <person name="Johannesson H."/>
        </authorList>
    </citation>
    <scope>NUCLEOTIDE SEQUENCE</scope>
    <source>
        <strain evidence="4">CBS 538.74</strain>
    </source>
</reference>
<keyword evidence="5" id="KW-1185">Reference proteome</keyword>
<evidence type="ECO:0000313" key="5">
    <source>
        <dbReference type="Proteomes" id="UP001302745"/>
    </source>
</evidence>
<organism evidence="4 5">
    <name type="scientific">Chaetomidium leptoderma</name>
    <dbReference type="NCBI Taxonomy" id="669021"/>
    <lineage>
        <taxon>Eukaryota</taxon>
        <taxon>Fungi</taxon>
        <taxon>Dikarya</taxon>
        <taxon>Ascomycota</taxon>
        <taxon>Pezizomycotina</taxon>
        <taxon>Sordariomycetes</taxon>
        <taxon>Sordariomycetidae</taxon>
        <taxon>Sordariales</taxon>
        <taxon>Chaetomiaceae</taxon>
        <taxon>Chaetomidium</taxon>
    </lineage>
</organism>
<keyword evidence="3" id="KW-0732">Signal</keyword>
<feature type="compositionally biased region" description="Low complexity" evidence="1">
    <location>
        <begin position="179"/>
        <end position="196"/>
    </location>
</feature>
<feature type="region of interest" description="Disordered" evidence="1">
    <location>
        <begin position="317"/>
        <end position="361"/>
    </location>
</feature>
<gene>
    <name evidence="4" type="ORF">C8A00DRAFT_28874</name>
</gene>
<feature type="region of interest" description="Disordered" evidence="1">
    <location>
        <begin position="179"/>
        <end position="199"/>
    </location>
</feature>
<feature type="chain" id="PRO_5042919348" evidence="3">
    <location>
        <begin position="28"/>
        <end position="361"/>
    </location>
</feature>
<accession>A0AAN6VUP5</accession>
<evidence type="ECO:0000256" key="3">
    <source>
        <dbReference type="SAM" id="SignalP"/>
    </source>
</evidence>
<keyword evidence="2" id="KW-0472">Membrane</keyword>
<comment type="caution">
    <text evidence="4">The sequence shown here is derived from an EMBL/GenBank/DDBJ whole genome shotgun (WGS) entry which is preliminary data.</text>
</comment>
<feature type="signal peptide" evidence="3">
    <location>
        <begin position="1"/>
        <end position="27"/>
    </location>
</feature>
<feature type="transmembrane region" description="Helical" evidence="2">
    <location>
        <begin position="295"/>
        <end position="314"/>
    </location>
</feature>
<dbReference type="Proteomes" id="UP001302745">
    <property type="component" value="Unassembled WGS sequence"/>
</dbReference>
<sequence>MTRRPSLLSIHSALWLLLANFAPEAAAVPYPRGDLHAAGYGYLVPRQCDQACGYNNMYCCNEGTECYTSNGIAGCSAAGGGGYAWYTTTWTLTQTFTKTYNSFIPAATGPVDGGNCVPPAGSGQIACGKICCANWQYCAHDGQCMANVPGPIVQTSVTTGGNTMTTAFSAPYRVTSGTVTPTGTGTAEPASTTSGGVSPGGTAGGLSGGAIAGIVVGTIAGVALLLLICACCVVRGLWHGLLAILGIGKKKKSETVIEEERYHRRGSTHSHRDNHSSWFGGRPSSAAARKEKSKGAGLLGMGAALGTLALLLGLKRDKKKKAAPSNTRSEVASSYWSDSYTGTSPSELKKQRQTNPPLGAA</sequence>
<protein>
    <submittedName>
        <fullName evidence="4">Uncharacterized protein</fullName>
    </submittedName>
</protein>
<evidence type="ECO:0000256" key="2">
    <source>
        <dbReference type="SAM" id="Phobius"/>
    </source>
</evidence>
<dbReference type="PANTHER" id="PTHR16861">
    <property type="entry name" value="GLYCOPROTEIN 38"/>
    <property type="match status" value="1"/>
</dbReference>
<dbReference type="EMBL" id="MU856841">
    <property type="protein sequence ID" value="KAK4158163.1"/>
    <property type="molecule type" value="Genomic_DNA"/>
</dbReference>